<dbReference type="Proteomes" id="UP001314170">
    <property type="component" value="Unassembled WGS sequence"/>
</dbReference>
<accession>A0AAV1S6D1</accession>
<gene>
    <name evidence="1" type="ORF">DCAF_LOCUS19192</name>
</gene>
<sequence>MASAVGLWPAFEVSNCAVEDWAVESIETGDRARLEVEQHLAQYQRHVHKPLLEHPMSRIQYLACRATASRRQSRPPDLRIFRPYVSVVRVRDFSIVFKSNPIHTSSAASEFLSVMHHSIFMRFWAVINTRERHKDCGFVMMASWEKLDTRLLELVGGRIDDMIVLI</sequence>
<evidence type="ECO:0000313" key="1">
    <source>
        <dbReference type="EMBL" id="CAK7346515.1"/>
    </source>
</evidence>
<dbReference type="EMBL" id="CAWUPB010001173">
    <property type="protein sequence ID" value="CAK7346515.1"/>
    <property type="molecule type" value="Genomic_DNA"/>
</dbReference>
<proteinExistence type="predicted"/>
<evidence type="ECO:0000313" key="2">
    <source>
        <dbReference type="Proteomes" id="UP001314170"/>
    </source>
</evidence>
<keyword evidence="2" id="KW-1185">Reference proteome</keyword>
<comment type="caution">
    <text evidence="1">The sequence shown here is derived from an EMBL/GenBank/DDBJ whole genome shotgun (WGS) entry which is preliminary data.</text>
</comment>
<reference evidence="1 2" key="1">
    <citation type="submission" date="2024-01" db="EMBL/GenBank/DDBJ databases">
        <authorList>
            <person name="Waweru B."/>
        </authorList>
    </citation>
    <scope>NUCLEOTIDE SEQUENCE [LARGE SCALE GENOMIC DNA]</scope>
</reference>
<dbReference type="AlphaFoldDB" id="A0AAV1S6D1"/>
<name>A0AAV1S6D1_9ROSI</name>
<organism evidence="1 2">
    <name type="scientific">Dovyalis caffra</name>
    <dbReference type="NCBI Taxonomy" id="77055"/>
    <lineage>
        <taxon>Eukaryota</taxon>
        <taxon>Viridiplantae</taxon>
        <taxon>Streptophyta</taxon>
        <taxon>Embryophyta</taxon>
        <taxon>Tracheophyta</taxon>
        <taxon>Spermatophyta</taxon>
        <taxon>Magnoliopsida</taxon>
        <taxon>eudicotyledons</taxon>
        <taxon>Gunneridae</taxon>
        <taxon>Pentapetalae</taxon>
        <taxon>rosids</taxon>
        <taxon>fabids</taxon>
        <taxon>Malpighiales</taxon>
        <taxon>Salicaceae</taxon>
        <taxon>Flacourtieae</taxon>
        <taxon>Dovyalis</taxon>
    </lineage>
</organism>
<protein>
    <submittedName>
        <fullName evidence="1">Uncharacterized protein</fullName>
    </submittedName>
</protein>